<evidence type="ECO:0000256" key="5">
    <source>
        <dbReference type="ARBA" id="ARBA00023002"/>
    </source>
</evidence>
<evidence type="ECO:0000256" key="1">
    <source>
        <dbReference type="ARBA" id="ARBA00009183"/>
    </source>
</evidence>
<evidence type="ECO:0000313" key="7">
    <source>
        <dbReference type="Proteomes" id="UP000044841"/>
    </source>
</evidence>
<sequence>MTLTISTPTPPNRPRRFVVVGAGGAAGLATLQVLLSELSEQIRAGDVEIVGYEQREDLGGLWLTEPRPDPSKQKWPESPLYDSLKTNIPHPLMYFPSHLASPSTPLFTDAQTVYDYMRSYVDRFGLRKYIQFNTQVTAATWDDSTNQWNVTTRPYRNQVDKGVETITHYDHLLVTNGHNRRPFTPDIDGLKDWAASDSRSYIHSMWYRTPEPYRDHDVLVVGGGFSGIDCTNEISTVARKTVHSIRSAGDQESKHMVQRGDISRFTSDGLVHFQNGKREYVDRVIFATGYQYDCSFLTQLPVEEPQPHSDHLYNSQFHIYPLALHMFPLRAAFPPNSLAFIGLPFEITVFNMVEVQAILAVRQMMGRVSLDFDYELAQTLKRNEDLQQEHSSALGVARAWHRFQPGKPYDFLDLLFEKANDSRRTPKWKRDLMPEISVMRTEWRDLDRVGLAEKWVHDVGKGGIQDWVDLMERVLERARDRQQRKKAVVV</sequence>
<dbReference type="Proteomes" id="UP000044841">
    <property type="component" value="Unassembled WGS sequence"/>
</dbReference>
<dbReference type="PANTHER" id="PTHR23023">
    <property type="entry name" value="DIMETHYLANILINE MONOOXYGENASE"/>
    <property type="match status" value="1"/>
</dbReference>
<dbReference type="AlphaFoldDB" id="A0A0K6GIJ0"/>
<dbReference type="Pfam" id="PF00743">
    <property type="entry name" value="FMO-like"/>
    <property type="match status" value="1"/>
</dbReference>
<proteinExistence type="inferred from homology"/>
<keyword evidence="5" id="KW-0560">Oxidoreductase</keyword>
<keyword evidence="4" id="KW-0521">NADP</keyword>
<dbReference type="InterPro" id="IPR050346">
    <property type="entry name" value="FMO-like"/>
</dbReference>
<evidence type="ECO:0000256" key="2">
    <source>
        <dbReference type="ARBA" id="ARBA00022630"/>
    </source>
</evidence>
<dbReference type="InterPro" id="IPR036188">
    <property type="entry name" value="FAD/NAD-bd_sf"/>
</dbReference>
<dbReference type="Gene3D" id="3.50.50.60">
    <property type="entry name" value="FAD/NAD(P)-binding domain"/>
    <property type="match status" value="2"/>
</dbReference>
<reference evidence="6 7" key="1">
    <citation type="submission" date="2015-07" db="EMBL/GenBank/DDBJ databases">
        <authorList>
            <person name="Noorani M."/>
        </authorList>
    </citation>
    <scope>NUCLEOTIDE SEQUENCE [LARGE SCALE GENOMIC DNA]</scope>
    <source>
        <strain evidence="6">BBA 69670</strain>
    </source>
</reference>
<evidence type="ECO:0000313" key="6">
    <source>
        <dbReference type="EMBL" id="CUA78251.1"/>
    </source>
</evidence>
<evidence type="ECO:0000256" key="3">
    <source>
        <dbReference type="ARBA" id="ARBA00022827"/>
    </source>
</evidence>
<dbReference type="GO" id="GO:0050660">
    <property type="term" value="F:flavin adenine dinucleotide binding"/>
    <property type="evidence" value="ECO:0007669"/>
    <property type="project" value="InterPro"/>
</dbReference>
<dbReference type="PRINTS" id="PR00370">
    <property type="entry name" value="FMOXYGENASE"/>
</dbReference>
<keyword evidence="3" id="KW-0274">FAD</keyword>
<dbReference type="SUPFAM" id="SSF51905">
    <property type="entry name" value="FAD/NAD(P)-binding domain"/>
    <property type="match status" value="2"/>
</dbReference>
<evidence type="ECO:0000256" key="4">
    <source>
        <dbReference type="ARBA" id="ARBA00022857"/>
    </source>
</evidence>
<dbReference type="InterPro" id="IPR000960">
    <property type="entry name" value="Flavin_mOase"/>
</dbReference>
<comment type="similarity">
    <text evidence="1">Belongs to the FMO family.</text>
</comment>
<dbReference type="EMBL" id="CYGV01001966">
    <property type="protein sequence ID" value="CUA78251.1"/>
    <property type="molecule type" value="Genomic_DNA"/>
</dbReference>
<dbReference type="GO" id="GO:0004499">
    <property type="term" value="F:N,N-dimethylaniline monooxygenase activity"/>
    <property type="evidence" value="ECO:0007669"/>
    <property type="project" value="InterPro"/>
</dbReference>
<gene>
    <name evidence="6" type="ORF">RSOLAG22IIIB_13035</name>
</gene>
<dbReference type="GO" id="GO:0050661">
    <property type="term" value="F:NADP binding"/>
    <property type="evidence" value="ECO:0007669"/>
    <property type="project" value="InterPro"/>
</dbReference>
<keyword evidence="2" id="KW-0285">Flavoprotein</keyword>
<protein>
    <submittedName>
        <fullName evidence="6">Uncharacterized protein</fullName>
    </submittedName>
</protein>
<dbReference type="InterPro" id="IPR020946">
    <property type="entry name" value="Flavin_mOase-like"/>
</dbReference>
<name>A0A0K6GIJ0_9AGAM</name>
<accession>A0A0K6GIJ0</accession>
<keyword evidence="7" id="KW-1185">Reference proteome</keyword>
<organism evidence="6 7">
    <name type="scientific">Rhizoctonia solani</name>
    <dbReference type="NCBI Taxonomy" id="456999"/>
    <lineage>
        <taxon>Eukaryota</taxon>
        <taxon>Fungi</taxon>
        <taxon>Dikarya</taxon>
        <taxon>Basidiomycota</taxon>
        <taxon>Agaricomycotina</taxon>
        <taxon>Agaricomycetes</taxon>
        <taxon>Cantharellales</taxon>
        <taxon>Ceratobasidiaceae</taxon>
        <taxon>Rhizoctonia</taxon>
    </lineage>
</organism>